<accession>A0AAU8EIG5</accession>
<evidence type="ECO:0000256" key="1">
    <source>
        <dbReference type="SAM" id="Phobius"/>
    </source>
</evidence>
<name>A0AAU8EIG5_9CAUD</name>
<keyword evidence="1" id="KW-1133">Transmembrane helix</keyword>
<proteinExistence type="predicted"/>
<evidence type="ECO:0000313" key="2">
    <source>
        <dbReference type="EMBL" id="XCG97600.1"/>
    </source>
</evidence>
<sequence>MIRTANLLTIFFLSLWTYFCLAAFYQTEFGVLSISNEFKDVGRFAGMMGAAQLVVLVVNLLELWKEKYQ</sequence>
<feature type="transmembrane region" description="Helical" evidence="1">
    <location>
        <begin position="46"/>
        <end position="64"/>
    </location>
</feature>
<protein>
    <submittedName>
        <fullName evidence="2">Membrane protein</fullName>
    </submittedName>
</protein>
<reference evidence="2" key="1">
    <citation type="submission" date="2024-06" db="EMBL/GenBank/DDBJ databases">
        <authorList>
            <person name="Sahani V.S."/>
            <person name="Rajnandini D.D."/>
            <person name="Zdgiebloski S.Z."/>
            <person name="Agrawal S.A."/>
        </authorList>
    </citation>
    <scope>NUCLEOTIDE SEQUENCE</scope>
</reference>
<keyword evidence="1" id="KW-0472">Membrane</keyword>
<organism evidence="2">
    <name type="scientific">Bacillus phage Jabberwock</name>
    <dbReference type="NCBI Taxonomy" id="3163548"/>
    <lineage>
        <taxon>Viruses</taxon>
        <taxon>Duplodnaviria</taxon>
        <taxon>Heunggongvirae</taxon>
        <taxon>Uroviricota</taxon>
        <taxon>Caudoviricetes</taxon>
    </lineage>
</organism>
<dbReference type="EMBL" id="PP883967">
    <property type="protein sequence ID" value="XCG97600.1"/>
    <property type="molecule type" value="Genomic_DNA"/>
</dbReference>
<gene>
    <name evidence="2" type="ORF">JABBERWOCK_207</name>
</gene>
<keyword evidence="1" id="KW-0812">Transmembrane</keyword>